<gene>
    <name evidence="3" type="ORF">IDJ75_05320</name>
</gene>
<dbReference type="Gene3D" id="1.20.1260.10">
    <property type="match status" value="1"/>
</dbReference>
<dbReference type="InterPro" id="IPR012347">
    <property type="entry name" value="Ferritin-like"/>
</dbReference>
<feature type="region of interest" description="Disordered" evidence="1">
    <location>
        <begin position="678"/>
        <end position="699"/>
    </location>
</feature>
<keyword evidence="4" id="KW-1185">Reference proteome</keyword>
<reference evidence="3 4" key="1">
    <citation type="submission" date="2020-09" db="EMBL/GenBank/DDBJ databases">
        <title>Novel species of Mucilaginibacter isolated from a glacier on the Tibetan Plateau.</title>
        <authorList>
            <person name="Liu Q."/>
            <person name="Xin Y.-H."/>
        </authorList>
    </citation>
    <scope>NUCLEOTIDE SEQUENCE [LARGE SCALE GENOMIC DNA]</scope>
    <source>
        <strain evidence="3 4">CGMCC 1.13878</strain>
    </source>
</reference>
<dbReference type="InterPro" id="IPR026820">
    <property type="entry name" value="VioB/RebD_dom"/>
</dbReference>
<name>A0ABR7X4Z2_9SPHI</name>
<dbReference type="EMBL" id="JACWMW010000001">
    <property type="protein sequence ID" value="MBD1384690.1"/>
    <property type="molecule type" value="Genomic_DNA"/>
</dbReference>
<evidence type="ECO:0000259" key="2">
    <source>
        <dbReference type="Pfam" id="PF12902"/>
    </source>
</evidence>
<proteinExistence type="predicted"/>
<dbReference type="RefSeq" id="WP_191174548.1">
    <property type="nucleotide sequence ID" value="NZ_JACWMW010000001.1"/>
</dbReference>
<dbReference type="Pfam" id="PF12902">
    <property type="entry name" value="Ferritin-like"/>
    <property type="match status" value="1"/>
</dbReference>
<sequence>MSKLLFKSKQQRDVSLREKDEKALHTLVQAAVNVELFTIPLYMTALYSLQGMHEINSRDSSVYKGRIWPGMSASSKTVNSNELAFNAVFSVFVAEMLHLQIVSNLAKAVAYDPKFTCEPLQDEKTFAWKCYSPDSSVLPGILDFKDTNKPNIRVNIGPMNLAQMDLFLAIEQTEEDARHMMTEEMFQSKYNQQAPYKDWEPGQALPWFGSIGNMYMQLWKYLSLEYTDGKTLWDVVFAKSIQLANPGVELPLKPGDNRALCPFLQQEVFNPGRINPDQKDKNEYPGMPTSINTLDSEKALLEVLNMINGITDQGEGAGVVKEILDKVAADRKFDAPLTLKSLMASGNLMAVQNQFQPSCPVLRKKYPSFNADGKEVDSAKANARGVFGKMDHFETFEFVKTLIESGGITTWDQWHADGNKWTAEMLQTAGYTPDPSSKLPTTKDIADALNRLKLEDKDDKNYDLFSRTSAGAIAGVTRVLNEYFKNPKVEFPFPSMGGSGDRMSICWAVFGKIPDITLGIIAEGEKPYDRNVHLYHACQGMNLDENPDAGCYLDSCAPSQLFHACKGSNDCKAEGGCGFVQSTGGGSGCGGSVPTPGKGLPFSPPSDNACGGFGGCAVPISASQIYPALPKDEKYKMQLFNFAKGTHKAEAMQIMDYAEGEFVYDVAWRAYAEVLKKRGEKVPEKPKPSDLRLAFPPST</sequence>
<dbReference type="Proteomes" id="UP000618754">
    <property type="component" value="Unassembled WGS sequence"/>
</dbReference>
<feature type="domain" description="Iminophenyl-pyruvate dimer synthase" evidence="2">
    <location>
        <begin position="28"/>
        <end position="219"/>
    </location>
</feature>
<feature type="compositionally biased region" description="Basic and acidic residues" evidence="1">
    <location>
        <begin position="678"/>
        <end position="690"/>
    </location>
</feature>
<evidence type="ECO:0000313" key="3">
    <source>
        <dbReference type="EMBL" id="MBD1384690.1"/>
    </source>
</evidence>
<comment type="caution">
    <text evidence="3">The sequence shown here is derived from an EMBL/GenBank/DDBJ whole genome shotgun (WGS) entry which is preliminary data.</text>
</comment>
<accession>A0ABR7X4Z2</accession>
<evidence type="ECO:0000313" key="4">
    <source>
        <dbReference type="Proteomes" id="UP000618754"/>
    </source>
</evidence>
<evidence type="ECO:0000256" key="1">
    <source>
        <dbReference type="SAM" id="MobiDB-lite"/>
    </source>
</evidence>
<organism evidence="3 4">
    <name type="scientific">Mucilaginibacter rigui</name>
    <dbReference type="NCBI Taxonomy" id="534635"/>
    <lineage>
        <taxon>Bacteria</taxon>
        <taxon>Pseudomonadati</taxon>
        <taxon>Bacteroidota</taxon>
        <taxon>Sphingobacteriia</taxon>
        <taxon>Sphingobacteriales</taxon>
        <taxon>Sphingobacteriaceae</taxon>
        <taxon>Mucilaginibacter</taxon>
    </lineage>
</organism>
<protein>
    <recommendedName>
        <fullName evidence="2">Iminophenyl-pyruvate dimer synthase domain-containing protein</fullName>
    </recommendedName>
</protein>